<comment type="caution">
    <text evidence="1">The sequence shown here is derived from an EMBL/GenBank/DDBJ whole genome shotgun (WGS) entry which is preliminary data.</text>
</comment>
<dbReference type="AlphaFoldDB" id="A0A5D3WMS1"/>
<proteinExistence type="predicted"/>
<name>A0A5D3WMS1_9BACT</name>
<protein>
    <recommendedName>
        <fullName evidence="3">Trypsin-like peptidase</fullName>
    </recommendedName>
</protein>
<organism evidence="1 2">
    <name type="scientific">Geothermobacter ehrlichii</name>
    <dbReference type="NCBI Taxonomy" id="213224"/>
    <lineage>
        <taxon>Bacteria</taxon>
        <taxon>Pseudomonadati</taxon>
        <taxon>Thermodesulfobacteriota</taxon>
        <taxon>Desulfuromonadia</taxon>
        <taxon>Desulfuromonadales</taxon>
        <taxon>Geothermobacteraceae</taxon>
        <taxon>Geothermobacter</taxon>
    </lineage>
</organism>
<dbReference type="SUPFAM" id="SSF50494">
    <property type="entry name" value="Trypsin-like serine proteases"/>
    <property type="match status" value="1"/>
</dbReference>
<evidence type="ECO:0000313" key="2">
    <source>
        <dbReference type="Proteomes" id="UP000324159"/>
    </source>
</evidence>
<dbReference type="Proteomes" id="UP000324159">
    <property type="component" value="Unassembled WGS sequence"/>
</dbReference>
<accession>A0A5D3WMS1</accession>
<evidence type="ECO:0000313" key="1">
    <source>
        <dbReference type="EMBL" id="TYO99841.1"/>
    </source>
</evidence>
<dbReference type="InterPro" id="IPR009003">
    <property type="entry name" value="Peptidase_S1_PA"/>
</dbReference>
<dbReference type="EMBL" id="VNIB01000001">
    <property type="protein sequence ID" value="TYO99841.1"/>
    <property type="molecule type" value="Genomic_DNA"/>
</dbReference>
<keyword evidence="2" id="KW-1185">Reference proteome</keyword>
<sequence length="216" mass="24308">MPIGIASGCLIDYLGKRIILSVFHATKRDANWVIEIKYEEQKGTQIYRPGGFNYLGEMKLGSSEIKEIDFSYTEVASDLCSFFQEITPKGKILSETTREIFSPKFDILPSKEETYGFSGQVMAEMHGNHTLATEHRVYPDLKYERTENGYHQFKLPFSHPGHEHFRGCSGAPILDTKGNVVALVCHGEVEKNSIYGISLARYKLALDITFGDLTNA</sequence>
<reference evidence="1 2" key="1">
    <citation type="submission" date="2019-07" db="EMBL/GenBank/DDBJ databases">
        <title>Genomic Encyclopedia of Type Strains, Phase IV (KMG-IV): sequencing the most valuable type-strain genomes for metagenomic binning, comparative biology and taxonomic classification.</title>
        <authorList>
            <person name="Goeker M."/>
        </authorList>
    </citation>
    <scope>NUCLEOTIDE SEQUENCE [LARGE SCALE GENOMIC DNA]</scope>
    <source>
        <strain evidence="1 2">SS015</strain>
    </source>
</reference>
<evidence type="ECO:0008006" key="3">
    <source>
        <dbReference type="Google" id="ProtNLM"/>
    </source>
</evidence>
<gene>
    <name evidence="1" type="ORF">EDC39_1011</name>
</gene>